<proteinExistence type="predicted"/>
<accession>A0AA35ZND8</accession>
<evidence type="ECO:0000313" key="2">
    <source>
        <dbReference type="EMBL" id="CAI9294817.1"/>
    </source>
</evidence>
<organism evidence="2 3">
    <name type="scientific">Lactuca saligna</name>
    <name type="common">Willowleaf lettuce</name>
    <dbReference type="NCBI Taxonomy" id="75948"/>
    <lineage>
        <taxon>Eukaryota</taxon>
        <taxon>Viridiplantae</taxon>
        <taxon>Streptophyta</taxon>
        <taxon>Embryophyta</taxon>
        <taxon>Tracheophyta</taxon>
        <taxon>Spermatophyta</taxon>
        <taxon>Magnoliopsida</taxon>
        <taxon>eudicotyledons</taxon>
        <taxon>Gunneridae</taxon>
        <taxon>Pentapetalae</taxon>
        <taxon>asterids</taxon>
        <taxon>campanulids</taxon>
        <taxon>Asterales</taxon>
        <taxon>Asteraceae</taxon>
        <taxon>Cichorioideae</taxon>
        <taxon>Cichorieae</taxon>
        <taxon>Lactucinae</taxon>
        <taxon>Lactuca</taxon>
    </lineage>
</organism>
<dbReference type="Pfam" id="PF05699">
    <property type="entry name" value="Dimer_Tnp_hAT"/>
    <property type="match status" value="1"/>
</dbReference>
<evidence type="ECO:0000313" key="3">
    <source>
        <dbReference type="Proteomes" id="UP001177003"/>
    </source>
</evidence>
<protein>
    <recommendedName>
        <fullName evidence="1">HAT C-terminal dimerisation domain-containing protein</fullName>
    </recommendedName>
</protein>
<evidence type="ECO:0000259" key="1">
    <source>
        <dbReference type="Pfam" id="PF05699"/>
    </source>
</evidence>
<reference evidence="2" key="1">
    <citation type="submission" date="2023-04" db="EMBL/GenBank/DDBJ databases">
        <authorList>
            <person name="Vijverberg K."/>
            <person name="Xiong W."/>
            <person name="Schranz E."/>
        </authorList>
    </citation>
    <scope>NUCLEOTIDE SEQUENCE</scope>
</reference>
<dbReference type="EMBL" id="OX465083">
    <property type="protein sequence ID" value="CAI9294817.1"/>
    <property type="molecule type" value="Genomic_DNA"/>
</dbReference>
<keyword evidence="3" id="KW-1185">Reference proteome</keyword>
<dbReference type="SUPFAM" id="SSF53098">
    <property type="entry name" value="Ribonuclease H-like"/>
    <property type="match status" value="1"/>
</dbReference>
<gene>
    <name evidence="2" type="ORF">LSALG_LOCUS33785</name>
</gene>
<dbReference type="Proteomes" id="UP001177003">
    <property type="component" value="Chromosome 7"/>
</dbReference>
<dbReference type="AlphaFoldDB" id="A0AA35ZND8"/>
<feature type="domain" description="HAT C-terminal dimerisation" evidence="1">
    <location>
        <begin position="25"/>
        <end position="85"/>
    </location>
</feature>
<dbReference type="GO" id="GO:0046983">
    <property type="term" value="F:protein dimerization activity"/>
    <property type="evidence" value="ECO:0007669"/>
    <property type="project" value="InterPro"/>
</dbReference>
<name>A0AA35ZND8_LACSI</name>
<dbReference type="InterPro" id="IPR012337">
    <property type="entry name" value="RNaseH-like_sf"/>
</dbReference>
<dbReference type="InterPro" id="IPR008906">
    <property type="entry name" value="HATC_C_dom"/>
</dbReference>
<sequence>MLEGIGGLPSTRKSYRFGVKLAYKSCMVNDTDFDPARCWGLFGGSTPHLIKIAMRILSLTSSSSGCERNWSTFEAVHTKKRNRLETIHRVVKEIGARLKRYIQRNEIDWRQVE</sequence>